<comment type="caution">
    <text evidence="1">The sequence shown here is derived from an EMBL/GenBank/DDBJ whole genome shotgun (WGS) entry which is preliminary data.</text>
</comment>
<dbReference type="EMBL" id="JAALTR010000333">
    <property type="protein sequence ID" value="NGW68545.1"/>
    <property type="molecule type" value="Genomic_DNA"/>
</dbReference>
<evidence type="ECO:0000313" key="2">
    <source>
        <dbReference type="Proteomes" id="UP000473113"/>
    </source>
</evidence>
<dbReference type="GO" id="GO:0009401">
    <property type="term" value="P:phosphoenolpyruvate-dependent sugar phosphotransferase system"/>
    <property type="evidence" value="ECO:0007669"/>
    <property type="project" value="InterPro"/>
</dbReference>
<reference evidence="1 2" key="1">
    <citation type="submission" date="2020-02" db="EMBL/GenBank/DDBJ databases">
        <title>Detection of Heterogeneous Vancomycin Intermediate Resistance in Methicillin Resistant Staphylococcus aureus Isolates from Latin-America.</title>
        <authorList>
            <person name="Castro-Cardozo B."/>
            <person name="Berrio M."/>
            <person name="Vargas M.L."/>
            <person name="Carvajal L.P."/>
            <person name="Millan L.V."/>
            <person name="Rios R."/>
            <person name="Hernandez A."/>
            <person name="Rincon S.L."/>
            <person name="Cubides P."/>
            <person name="Forero E."/>
            <person name="Dinh A."/>
            <person name="Seas C."/>
            <person name="Munita J.M."/>
            <person name="Arias C.A."/>
            <person name="Reyes J."/>
            <person name="Diaz L."/>
        </authorList>
    </citation>
    <scope>NUCLEOTIDE SEQUENCE [LARGE SCALE GENOMIC DNA]</scope>
    <source>
        <strain evidence="1 2">UG255</strain>
    </source>
</reference>
<accession>A0A6M1XYK7</accession>
<name>A0A6M1XYK7_STAAU</name>
<dbReference type="InterPro" id="IPR004704">
    <property type="entry name" value="PTS_IID_man"/>
</dbReference>
<feature type="non-terminal residue" evidence="1">
    <location>
        <position position="41"/>
    </location>
</feature>
<protein>
    <submittedName>
        <fullName evidence="1">PTS mannose transporter subunit IID</fullName>
    </submittedName>
</protein>
<dbReference type="AlphaFoldDB" id="A0A6M1XYK7"/>
<gene>
    <name evidence="1" type="ORF">G6Y24_13880</name>
</gene>
<dbReference type="Pfam" id="PF03613">
    <property type="entry name" value="EIID-AGA"/>
    <property type="match status" value="1"/>
</dbReference>
<dbReference type="GO" id="GO:0016020">
    <property type="term" value="C:membrane"/>
    <property type="evidence" value="ECO:0007669"/>
    <property type="project" value="InterPro"/>
</dbReference>
<dbReference type="Proteomes" id="UP000473113">
    <property type="component" value="Unassembled WGS sequence"/>
</dbReference>
<proteinExistence type="predicted"/>
<organism evidence="1 2">
    <name type="scientific">Staphylococcus aureus</name>
    <dbReference type="NCBI Taxonomy" id="1280"/>
    <lineage>
        <taxon>Bacteria</taxon>
        <taxon>Bacillati</taxon>
        <taxon>Bacillota</taxon>
        <taxon>Bacilli</taxon>
        <taxon>Bacillales</taxon>
        <taxon>Staphylococcaceae</taxon>
        <taxon>Staphylococcus</taxon>
    </lineage>
</organism>
<sequence length="41" mass="5175">MKNSEIKNSKITKKELNHVFWRSFQMEFSWNYERQMNMAYV</sequence>
<evidence type="ECO:0000313" key="1">
    <source>
        <dbReference type="EMBL" id="NGW68545.1"/>
    </source>
</evidence>